<dbReference type="InterPro" id="IPR011701">
    <property type="entry name" value="MFS"/>
</dbReference>
<evidence type="ECO:0000256" key="3">
    <source>
        <dbReference type="ARBA" id="ARBA00022989"/>
    </source>
</evidence>
<dbReference type="EMBL" id="FJOG01000019">
    <property type="protein sequence ID" value="CZR61883.1"/>
    <property type="molecule type" value="Genomic_DNA"/>
</dbReference>
<keyword evidence="3 6" id="KW-1133">Transmembrane helix</keyword>
<keyword evidence="9" id="KW-1185">Reference proteome</keyword>
<feature type="domain" description="Major facilitator superfamily (MFS) profile" evidence="7">
    <location>
        <begin position="68"/>
        <end position="493"/>
    </location>
</feature>
<feature type="transmembrane region" description="Helical" evidence="6">
    <location>
        <begin position="226"/>
        <end position="247"/>
    </location>
</feature>
<dbReference type="OrthoDB" id="2585655at2759"/>
<dbReference type="Gene3D" id="1.20.1250.20">
    <property type="entry name" value="MFS general substrate transporter like domains"/>
    <property type="match status" value="1"/>
</dbReference>
<dbReference type="GO" id="GO:0005886">
    <property type="term" value="C:plasma membrane"/>
    <property type="evidence" value="ECO:0007669"/>
    <property type="project" value="TreeGrafter"/>
</dbReference>
<dbReference type="InterPro" id="IPR036259">
    <property type="entry name" value="MFS_trans_sf"/>
</dbReference>
<feature type="transmembrane region" description="Helical" evidence="6">
    <location>
        <begin position="377"/>
        <end position="398"/>
    </location>
</feature>
<dbReference type="AlphaFoldDB" id="A0A1L7XA24"/>
<dbReference type="PANTHER" id="PTHR23502:SF181">
    <property type="entry name" value="MAJOR FACILITATOR SUPERFAMILY (MFS) PROFILE DOMAIN-CONTAINING PROTEIN"/>
    <property type="match status" value="1"/>
</dbReference>
<keyword evidence="4 6" id="KW-0472">Membrane</keyword>
<evidence type="ECO:0000313" key="8">
    <source>
        <dbReference type="EMBL" id="CZR61883.1"/>
    </source>
</evidence>
<proteinExistence type="predicted"/>
<dbReference type="InterPro" id="IPR020846">
    <property type="entry name" value="MFS_dom"/>
</dbReference>
<evidence type="ECO:0000256" key="5">
    <source>
        <dbReference type="SAM" id="MobiDB-lite"/>
    </source>
</evidence>
<feature type="transmembrane region" description="Helical" evidence="6">
    <location>
        <begin position="96"/>
        <end position="122"/>
    </location>
</feature>
<evidence type="ECO:0000256" key="4">
    <source>
        <dbReference type="ARBA" id="ARBA00023136"/>
    </source>
</evidence>
<name>A0A1L7XA24_9HELO</name>
<feature type="transmembrane region" description="Helical" evidence="6">
    <location>
        <begin position="333"/>
        <end position="356"/>
    </location>
</feature>
<evidence type="ECO:0000256" key="6">
    <source>
        <dbReference type="SAM" id="Phobius"/>
    </source>
</evidence>
<comment type="subcellular location">
    <subcellularLocation>
        <location evidence="1">Membrane</location>
        <topology evidence="1">Multi-pass membrane protein</topology>
    </subcellularLocation>
</comment>
<evidence type="ECO:0000259" key="7">
    <source>
        <dbReference type="PROSITE" id="PS50850"/>
    </source>
</evidence>
<gene>
    <name evidence="8" type="ORF">PAC_11780</name>
</gene>
<dbReference type="PANTHER" id="PTHR23502">
    <property type="entry name" value="MAJOR FACILITATOR SUPERFAMILY"/>
    <property type="match status" value="1"/>
</dbReference>
<keyword evidence="2 6" id="KW-0812">Transmembrane</keyword>
<dbReference type="PROSITE" id="PS50850">
    <property type="entry name" value="MFS"/>
    <property type="match status" value="1"/>
</dbReference>
<feature type="transmembrane region" description="Helical" evidence="6">
    <location>
        <begin position="471"/>
        <end position="491"/>
    </location>
</feature>
<feature type="transmembrane region" description="Helical" evidence="6">
    <location>
        <begin position="404"/>
        <end position="427"/>
    </location>
</feature>
<dbReference type="STRING" id="576137.A0A1L7XA24"/>
<dbReference type="SUPFAM" id="SSF103473">
    <property type="entry name" value="MFS general substrate transporter"/>
    <property type="match status" value="1"/>
</dbReference>
<feature type="transmembrane region" description="Helical" evidence="6">
    <location>
        <begin position="192"/>
        <end position="214"/>
    </location>
</feature>
<dbReference type="Proteomes" id="UP000184330">
    <property type="component" value="Unassembled WGS sequence"/>
</dbReference>
<dbReference type="Pfam" id="PF07690">
    <property type="entry name" value="MFS_1"/>
    <property type="match status" value="1"/>
</dbReference>
<sequence length="510" mass="56110">MDPINEKEIGFSGTGAPAGVNEVKDKESLGGENAMEVKVDKHELPLVPQPSAHEDDPLNWSPSLKLLICIQVSWLAALGPMSCAVINPAFVPLGKAFHITTVEASYTLTMYIVFAGVGPLLFTPFSNIYGRRPIYLIGNLVAGVMNIIASHCTTWTGIMITRAITGIAAGCTVAIGGATICDLFFMHERGLFMGIYTFALTNGPHLSPLIGGYIGQRLGWRYCFAIPGYMQLATFVITVFCLPETLYSRKIDRSSHSPKSYLDLLLFKRSVLTDRKLGSTDFLRPFYMLKYISILIPGIYYMLCFGFGTVVFAATGAQLFAKLYHFNVEQTGILMSVPLIIGGLIGEFSAGWVTDYMVYRYAKKHNGQRKPEARLDAIWLALLTPIGVIIQGVCLTHYKTASWVGSAFGMGIASLGLQVATTVVYAYCTDCYKPQSAEVSTILNTFRQVFSSAISFYAIPLANRISIQYAWLVFSMISIVGILPVFALRIYGANWRARAWQSPPTFHTDL</sequence>
<reference evidence="8 9" key="1">
    <citation type="submission" date="2016-03" db="EMBL/GenBank/DDBJ databases">
        <authorList>
            <person name="Ploux O."/>
        </authorList>
    </citation>
    <scope>NUCLEOTIDE SEQUENCE [LARGE SCALE GENOMIC DNA]</scope>
    <source>
        <strain evidence="8 9">UAMH 11012</strain>
    </source>
</reference>
<feature type="region of interest" description="Disordered" evidence="5">
    <location>
        <begin position="1"/>
        <end position="22"/>
    </location>
</feature>
<feature type="transmembrane region" description="Helical" evidence="6">
    <location>
        <begin position="164"/>
        <end position="185"/>
    </location>
</feature>
<organism evidence="8 9">
    <name type="scientific">Phialocephala subalpina</name>
    <dbReference type="NCBI Taxonomy" id="576137"/>
    <lineage>
        <taxon>Eukaryota</taxon>
        <taxon>Fungi</taxon>
        <taxon>Dikarya</taxon>
        <taxon>Ascomycota</taxon>
        <taxon>Pezizomycotina</taxon>
        <taxon>Leotiomycetes</taxon>
        <taxon>Helotiales</taxon>
        <taxon>Mollisiaceae</taxon>
        <taxon>Phialocephala</taxon>
        <taxon>Phialocephala fortinii species complex</taxon>
    </lineage>
</organism>
<feature type="transmembrane region" description="Helical" evidence="6">
    <location>
        <begin position="298"/>
        <end position="321"/>
    </location>
</feature>
<protein>
    <submittedName>
        <fullName evidence="8">Related to HOL1 protein</fullName>
    </submittedName>
</protein>
<feature type="transmembrane region" description="Helical" evidence="6">
    <location>
        <begin position="66"/>
        <end position="90"/>
    </location>
</feature>
<evidence type="ECO:0000313" key="9">
    <source>
        <dbReference type="Proteomes" id="UP000184330"/>
    </source>
</evidence>
<dbReference type="GO" id="GO:0022857">
    <property type="term" value="F:transmembrane transporter activity"/>
    <property type="evidence" value="ECO:0007669"/>
    <property type="project" value="InterPro"/>
</dbReference>
<evidence type="ECO:0000256" key="2">
    <source>
        <dbReference type="ARBA" id="ARBA00022692"/>
    </source>
</evidence>
<evidence type="ECO:0000256" key="1">
    <source>
        <dbReference type="ARBA" id="ARBA00004141"/>
    </source>
</evidence>
<accession>A0A1L7XA24</accession>
<feature type="transmembrane region" description="Helical" evidence="6">
    <location>
        <begin position="134"/>
        <end position="158"/>
    </location>
</feature>